<dbReference type="PANTHER" id="PTHR10730">
    <property type="entry name" value="PROCOLLAGEN-LYSINE,2-OXOGLUTARATE 5-DIOXYGENASE/GLYCOSYLTRANSFERASE 25 FAMILY MEMBER"/>
    <property type="match status" value="1"/>
</dbReference>
<dbReference type="InterPro" id="IPR050757">
    <property type="entry name" value="Collagen_mod_GT25"/>
</dbReference>
<comment type="cofactor">
    <cofactor evidence="1">
        <name>L-ascorbate</name>
        <dbReference type="ChEBI" id="CHEBI:38290"/>
    </cofactor>
</comment>
<keyword evidence="7" id="KW-0325">Glycoprotein</keyword>
<dbReference type="AlphaFoldDB" id="A0A0T6B0C6"/>
<dbReference type="InterPro" id="IPR044861">
    <property type="entry name" value="IPNS-like_FE2OG_OXY"/>
</dbReference>
<evidence type="ECO:0000256" key="6">
    <source>
        <dbReference type="ARBA" id="ARBA00023004"/>
    </source>
</evidence>
<evidence type="ECO:0000313" key="10">
    <source>
        <dbReference type="Proteomes" id="UP000051574"/>
    </source>
</evidence>
<keyword evidence="2" id="KW-0479">Metal-binding</keyword>
<dbReference type="SMART" id="SM00702">
    <property type="entry name" value="P4Hc"/>
    <property type="match status" value="1"/>
</dbReference>
<gene>
    <name evidence="9" type="ORF">AMK59_4922</name>
</gene>
<dbReference type="PANTHER" id="PTHR10730:SF45">
    <property type="entry name" value="PROCOLLAGEN-LYSINE,2-OXOGLUTARATE 5-DIOXYGENASE"/>
    <property type="match status" value="1"/>
</dbReference>
<keyword evidence="4" id="KW-0223">Dioxygenase</keyword>
<evidence type="ECO:0000256" key="2">
    <source>
        <dbReference type="ARBA" id="ARBA00022723"/>
    </source>
</evidence>
<evidence type="ECO:0000259" key="8">
    <source>
        <dbReference type="PROSITE" id="PS51471"/>
    </source>
</evidence>
<proteinExistence type="predicted"/>
<evidence type="ECO:0000256" key="7">
    <source>
        <dbReference type="ARBA" id="ARBA00023180"/>
    </source>
</evidence>
<dbReference type="FunFam" id="2.60.120.620:FF:000026">
    <property type="entry name" value="Procollagen-lysine,2-oxoglutarate 5-dioxygenase"/>
    <property type="match status" value="1"/>
</dbReference>
<dbReference type="GO" id="GO:0005506">
    <property type="term" value="F:iron ion binding"/>
    <property type="evidence" value="ECO:0007669"/>
    <property type="project" value="InterPro"/>
</dbReference>
<evidence type="ECO:0000256" key="5">
    <source>
        <dbReference type="ARBA" id="ARBA00023002"/>
    </source>
</evidence>
<dbReference type="EMBL" id="LJIG01016333">
    <property type="protein sequence ID" value="KRT80915.1"/>
    <property type="molecule type" value="Genomic_DNA"/>
</dbReference>
<evidence type="ECO:0000256" key="4">
    <source>
        <dbReference type="ARBA" id="ARBA00022964"/>
    </source>
</evidence>
<dbReference type="Pfam" id="PF03171">
    <property type="entry name" value="2OG-FeII_Oxy"/>
    <property type="match status" value="1"/>
</dbReference>
<keyword evidence="10" id="KW-1185">Reference proteome</keyword>
<name>A0A0T6B0C6_9SCAR</name>
<keyword evidence="6" id="KW-0408">Iron</keyword>
<dbReference type="GO" id="GO:0008475">
    <property type="term" value="F:procollagen-lysine 5-dioxygenase activity"/>
    <property type="evidence" value="ECO:0007669"/>
    <property type="project" value="TreeGrafter"/>
</dbReference>
<dbReference type="GO" id="GO:0031418">
    <property type="term" value="F:L-ascorbic acid binding"/>
    <property type="evidence" value="ECO:0007669"/>
    <property type="project" value="InterPro"/>
</dbReference>
<feature type="domain" description="Fe2OG dioxygenase" evidence="8">
    <location>
        <begin position="571"/>
        <end position="664"/>
    </location>
</feature>
<evidence type="ECO:0000256" key="3">
    <source>
        <dbReference type="ARBA" id="ARBA00022729"/>
    </source>
</evidence>
<comment type="caution">
    <text evidence="9">The sequence shown here is derived from an EMBL/GenBank/DDBJ whole genome shotgun (WGS) entry which is preliminary data.</text>
</comment>
<dbReference type="InterPro" id="IPR006620">
    <property type="entry name" value="Pro_4_hyd_alph"/>
</dbReference>
<dbReference type="Gene3D" id="2.60.120.620">
    <property type="entry name" value="q2cbj1_9rhob like domain"/>
    <property type="match status" value="1"/>
</dbReference>
<reference evidence="9 10" key="1">
    <citation type="submission" date="2015-09" db="EMBL/GenBank/DDBJ databases">
        <title>Draft genome of the scarab beetle Oryctes borbonicus.</title>
        <authorList>
            <person name="Meyer J.M."/>
            <person name="Markov G.V."/>
            <person name="Baskaran P."/>
            <person name="Herrmann M."/>
            <person name="Sommer R.J."/>
            <person name="Roedelsperger C."/>
        </authorList>
    </citation>
    <scope>NUCLEOTIDE SEQUENCE [LARGE SCALE GENOMIC DNA]</scope>
    <source>
        <strain evidence="9">OB123</strain>
        <tissue evidence="9">Whole animal</tissue>
    </source>
</reference>
<sequence length="664" mass="77552">MFLGDLRNIVEAFKMTGARVLFGAEVFCWPDETLASKYPKIERGKPYLNSGLYMGYMPEIWELLQRKDIEDTDDDQLFFTEAYLDENVRERLKFKLDHESQIFQNLNGAINEVQLLGEGKEHDIRVKNVITHTEPLIVHGNGPSKIRLNYLGNYISKAWSVDKNCKHCTYGLINLTNIYDSNVPTVFMALFIEQATPFLEEQLQKLHDGLINLTNIYDSNVPTVFMALFIEQATPFLEEQLQKLHDQYYPKKRIHLFIHNAVKYHKTHINEFLAKYKKDYLSVKEITPEDGTSEWSARDLSLDQCVLKDCDYYFAIDSLSHLDSPYTLKLLIEQNRTVVAPLLVRSGKAWSNFWGALTTDGFYSRSDDYMDIVYNNKRGLWNVPFINSAYLVNGTLLKKTDRSKLSFVRGDLDADMAFCGYLRDLDVFMFVSNRLDFGHLVNPETYDTTRMTPDMYQIFENEIDWEDRYIHSDYPENLNPDNKLSEPCPDVYWFPIVSLRFCKDLIAMMENFGIWSDGKNEDTRLDGGYEAVPTRDIHMNQVGWERHWLYFLQKYVRPLQEHVFLGYFHNPPRSLMNFVVRYRPDEQPSLRPHHDSSTYTINIALNERGVDYEGGGCRFIRYNCSVVDTKPGWLLIHPGRLTHFHEGLLVTKGTRYIMVAFVDP</sequence>
<keyword evidence="5" id="KW-0560">Oxidoreductase</keyword>
<dbReference type="InterPro" id="IPR057589">
    <property type="entry name" value="GT_PLOD"/>
</dbReference>
<dbReference type="OrthoDB" id="69177at2759"/>
<accession>A0A0T6B0C6</accession>
<keyword evidence="3" id="KW-0732">Signal</keyword>
<organism evidence="9 10">
    <name type="scientific">Oryctes borbonicus</name>
    <dbReference type="NCBI Taxonomy" id="1629725"/>
    <lineage>
        <taxon>Eukaryota</taxon>
        <taxon>Metazoa</taxon>
        <taxon>Ecdysozoa</taxon>
        <taxon>Arthropoda</taxon>
        <taxon>Hexapoda</taxon>
        <taxon>Insecta</taxon>
        <taxon>Pterygota</taxon>
        <taxon>Neoptera</taxon>
        <taxon>Endopterygota</taxon>
        <taxon>Coleoptera</taxon>
        <taxon>Polyphaga</taxon>
        <taxon>Scarabaeiformia</taxon>
        <taxon>Scarabaeidae</taxon>
        <taxon>Dynastinae</taxon>
        <taxon>Oryctes</taxon>
    </lineage>
</organism>
<evidence type="ECO:0000256" key="1">
    <source>
        <dbReference type="ARBA" id="ARBA00001961"/>
    </source>
</evidence>
<dbReference type="Pfam" id="PF25342">
    <property type="entry name" value="GT_PLOD"/>
    <property type="match status" value="1"/>
</dbReference>
<dbReference type="Proteomes" id="UP000051574">
    <property type="component" value="Unassembled WGS sequence"/>
</dbReference>
<dbReference type="GO" id="GO:0005783">
    <property type="term" value="C:endoplasmic reticulum"/>
    <property type="evidence" value="ECO:0007669"/>
    <property type="project" value="TreeGrafter"/>
</dbReference>
<dbReference type="PROSITE" id="PS51471">
    <property type="entry name" value="FE2OG_OXY"/>
    <property type="match status" value="1"/>
</dbReference>
<protein>
    <recommendedName>
        <fullName evidence="8">Fe2OG dioxygenase domain-containing protein</fullName>
    </recommendedName>
</protein>
<evidence type="ECO:0000313" key="9">
    <source>
        <dbReference type="EMBL" id="KRT80915.1"/>
    </source>
</evidence>
<dbReference type="InterPro" id="IPR005123">
    <property type="entry name" value="Oxoglu/Fe-dep_dioxygenase_dom"/>
</dbReference>